<evidence type="ECO:0000256" key="7">
    <source>
        <dbReference type="ARBA" id="ARBA00022679"/>
    </source>
</evidence>
<evidence type="ECO:0000256" key="5">
    <source>
        <dbReference type="ARBA" id="ARBA00012401"/>
    </source>
</evidence>
<evidence type="ECO:0000256" key="12">
    <source>
        <dbReference type="ARBA" id="ARBA00022777"/>
    </source>
</evidence>
<comment type="cofactor">
    <cofactor evidence="2">
        <name>Mg(2+)</name>
        <dbReference type="ChEBI" id="CHEBI:18420"/>
    </cofactor>
</comment>
<dbReference type="InterPro" id="IPR045860">
    <property type="entry name" value="Snake_toxin-like_sf"/>
</dbReference>
<evidence type="ECO:0000256" key="4">
    <source>
        <dbReference type="ARBA" id="ARBA00009605"/>
    </source>
</evidence>
<evidence type="ECO:0000256" key="9">
    <source>
        <dbReference type="ARBA" id="ARBA00022723"/>
    </source>
</evidence>
<dbReference type="InterPro" id="IPR000333">
    <property type="entry name" value="TGFB_receptor"/>
</dbReference>
<dbReference type="Pfam" id="PF07714">
    <property type="entry name" value="PK_Tyr_Ser-Thr"/>
    <property type="match status" value="1"/>
</dbReference>
<dbReference type="EC" id="2.7.11.30" evidence="5"/>
<dbReference type="Proteomes" id="UP000472263">
    <property type="component" value="Chromosome 5"/>
</dbReference>
<evidence type="ECO:0000313" key="19">
    <source>
        <dbReference type="Ensembl" id="ENSMMDP00005008688.1"/>
    </source>
</evidence>
<comment type="cofactor">
    <cofactor evidence="1">
        <name>Mn(2+)</name>
        <dbReference type="ChEBI" id="CHEBI:29035"/>
    </cofactor>
</comment>
<dbReference type="SUPFAM" id="SSF57302">
    <property type="entry name" value="Snake toxin-like"/>
    <property type="match status" value="1"/>
</dbReference>
<keyword evidence="6" id="KW-0723">Serine/threonine-protein kinase</keyword>
<dbReference type="Gene3D" id="2.10.60.10">
    <property type="entry name" value="CD59"/>
    <property type="match status" value="1"/>
</dbReference>
<dbReference type="SUPFAM" id="SSF56112">
    <property type="entry name" value="Protein kinase-like (PK-like)"/>
    <property type="match status" value="1"/>
</dbReference>
<evidence type="ECO:0000256" key="1">
    <source>
        <dbReference type="ARBA" id="ARBA00001936"/>
    </source>
</evidence>
<reference evidence="19" key="2">
    <citation type="submission" date="2025-08" db="UniProtKB">
        <authorList>
            <consortium name="Ensembl"/>
        </authorList>
    </citation>
    <scope>IDENTIFICATION</scope>
</reference>
<keyword evidence="15" id="KW-1133">Transmembrane helix</keyword>
<evidence type="ECO:0000256" key="14">
    <source>
        <dbReference type="ARBA" id="ARBA00022842"/>
    </source>
</evidence>
<dbReference type="GO" id="GO:0005886">
    <property type="term" value="C:plasma membrane"/>
    <property type="evidence" value="ECO:0007669"/>
    <property type="project" value="TreeGrafter"/>
</dbReference>
<comment type="similarity">
    <text evidence="4">Belongs to the protein kinase superfamily. TKL Ser/Thr protein kinase family. TGFB receptor subfamily.</text>
</comment>
<evidence type="ECO:0000256" key="8">
    <source>
        <dbReference type="ARBA" id="ARBA00022692"/>
    </source>
</evidence>
<protein>
    <recommendedName>
        <fullName evidence="5">receptor protein serine/threonine kinase</fullName>
        <ecNumber evidence="5">2.7.11.30</ecNumber>
    </recommendedName>
</protein>
<evidence type="ECO:0000256" key="3">
    <source>
        <dbReference type="ARBA" id="ARBA00004479"/>
    </source>
</evidence>
<evidence type="ECO:0000256" key="13">
    <source>
        <dbReference type="ARBA" id="ARBA00022840"/>
    </source>
</evidence>
<dbReference type="CDD" id="cd23616">
    <property type="entry name" value="TFP_LU_ECD_AMHR2"/>
    <property type="match status" value="1"/>
</dbReference>
<keyword evidence="20" id="KW-1185">Reference proteome</keyword>
<dbReference type="GO" id="GO:0043235">
    <property type="term" value="C:receptor complex"/>
    <property type="evidence" value="ECO:0007669"/>
    <property type="project" value="TreeGrafter"/>
</dbReference>
<evidence type="ECO:0000256" key="10">
    <source>
        <dbReference type="ARBA" id="ARBA00022729"/>
    </source>
</evidence>
<keyword evidence="8" id="KW-0812">Transmembrane</keyword>
<organism evidence="19 20">
    <name type="scientific">Myripristis murdjan</name>
    <name type="common">pinecone soldierfish</name>
    <dbReference type="NCBI Taxonomy" id="586833"/>
    <lineage>
        <taxon>Eukaryota</taxon>
        <taxon>Metazoa</taxon>
        <taxon>Chordata</taxon>
        <taxon>Craniata</taxon>
        <taxon>Vertebrata</taxon>
        <taxon>Euteleostomi</taxon>
        <taxon>Actinopterygii</taxon>
        <taxon>Neopterygii</taxon>
        <taxon>Teleostei</taxon>
        <taxon>Neoteleostei</taxon>
        <taxon>Acanthomorphata</taxon>
        <taxon>Holocentriformes</taxon>
        <taxon>Holocentridae</taxon>
        <taxon>Myripristis</taxon>
    </lineage>
</organism>
<dbReference type="PANTHER" id="PTHR23255:SF49">
    <property type="entry name" value="ANTI-MUELLERIAN HORMONE TYPE-2 RECEPTOR"/>
    <property type="match status" value="1"/>
</dbReference>
<evidence type="ECO:0000256" key="16">
    <source>
        <dbReference type="ARBA" id="ARBA00023136"/>
    </source>
</evidence>
<keyword evidence="12" id="KW-0418">Kinase</keyword>
<dbReference type="InterPro" id="IPR001245">
    <property type="entry name" value="Ser-Thr/Tyr_kinase_cat_dom"/>
</dbReference>
<dbReference type="GO" id="GO:0030509">
    <property type="term" value="P:BMP signaling pathway"/>
    <property type="evidence" value="ECO:0007669"/>
    <property type="project" value="TreeGrafter"/>
</dbReference>
<keyword evidence="7" id="KW-0808">Transferase</keyword>
<dbReference type="PANTHER" id="PTHR23255">
    <property type="entry name" value="TRANSFORMING GROWTH FACTOR-BETA RECEPTOR TYPE I AND II"/>
    <property type="match status" value="1"/>
</dbReference>
<dbReference type="GO" id="GO:0005024">
    <property type="term" value="F:transforming growth factor beta receptor activity"/>
    <property type="evidence" value="ECO:0007669"/>
    <property type="project" value="TreeGrafter"/>
</dbReference>
<reference evidence="19" key="3">
    <citation type="submission" date="2025-09" db="UniProtKB">
        <authorList>
            <consortium name="Ensembl"/>
        </authorList>
    </citation>
    <scope>IDENTIFICATION</scope>
</reference>
<keyword evidence="13" id="KW-0067">ATP-binding</keyword>
<gene>
    <name evidence="19" type="primary">AMHR2</name>
</gene>
<evidence type="ECO:0000256" key="6">
    <source>
        <dbReference type="ARBA" id="ARBA00022527"/>
    </source>
</evidence>
<evidence type="ECO:0000256" key="2">
    <source>
        <dbReference type="ARBA" id="ARBA00001946"/>
    </source>
</evidence>
<keyword evidence="10" id="KW-0732">Signal</keyword>
<evidence type="ECO:0000313" key="20">
    <source>
        <dbReference type="Proteomes" id="UP000472263"/>
    </source>
</evidence>
<dbReference type="Ensembl" id="ENSMMDT00005008931.1">
    <property type="protein sequence ID" value="ENSMMDP00005008688.1"/>
    <property type="gene ID" value="ENSMMDG00005004781.1"/>
</dbReference>
<reference evidence="19" key="1">
    <citation type="submission" date="2019-06" db="EMBL/GenBank/DDBJ databases">
        <authorList>
            <consortium name="Wellcome Sanger Institute Data Sharing"/>
        </authorList>
    </citation>
    <scope>NUCLEOTIDE SEQUENCE [LARGE SCALE GENOMIC DNA]</scope>
</reference>
<dbReference type="Gene3D" id="3.30.200.20">
    <property type="entry name" value="Phosphorylase Kinase, domain 1"/>
    <property type="match status" value="1"/>
</dbReference>
<evidence type="ECO:0000256" key="15">
    <source>
        <dbReference type="ARBA" id="ARBA00022989"/>
    </source>
</evidence>
<sequence>MGQGRRCVFQAKPQNKKYRMAGNVSGSEQLCARTHCCVGYYQMVNGQPEVDLLACDIVEKSCPDATCAASPRFNNRLIKCVCNTDLCNSNITWKPKSEEPQRPYSYSVGMTMSSPHDEPGTPLCSCHTAETSEIDSASVELKQIVSHGHYATVWQGNYQGSMVAVKVFSAGCKHEFTSEREVYELPLMKHAGIVRFLGAGRKADGGEWLIVLELAACGSLHSFLSKQTSSWMSSLRLCLSLSQGLAYLHSNLNRHGVHKPAVAHRDLSSSNVLVKADGTCALTDFGHSTILHSCPGHNKWQCYLGNMESPAQAGTLRYMSPEILEGSVNLSSGWCLMQGDVYALGLLLWEIWMRCSNLFEGGLIPDHQLPYEAELGASVTLEGLILHVSHMDRRPPIPKCWEDVPQGSALQELVMDCWDHDPDARLTAQCVVDRIFSLQ</sequence>
<name>A0A667X420_9TELE</name>
<feature type="domain" description="Protein kinase" evidence="18">
    <location>
        <begin position="139"/>
        <end position="437"/>
    </location>
</feature>
<keyword evidence="14" id="KW-0460">Magnesium</keyword>
<evidence type="ECO:0000259" key="18">
    <source>
        <dbReference type="PROSITE" id="PS50011"/>
    </source>
</evidence>
<keyword evidence="16" id="KW-0472">Membrane</keyword>
<evidence type="ECO:0000256" key="11">
    <source>
        <dbReference type="ARBA" id="ARBA00022741"/>
    </source>
</evidence>
<dbReference type="PROSITE" id="PS50011">
    <property type="entry name" value="PROTEIN_KINASE_DOM"/>
    <property type="match status" value="1"/>
</dbReference>
<dbReference type="InterPro" id="IPR000719">
    <property type="entry name" value="Prot_kinase_dom"/>
</dbReference>
<dbReference type="InterPro" id="IPR011009">
    <property type="entry name" value="Kinase-like_dom_sf"/>
</dbReference>
<proteinExistence type="inferred from homology"/>
<dbReference type="GeneTree" id="ENSGT00940000160885"/>
<dbReference type="GO" id="GO:0005524">
    <property type="term" value="F:ATP binding"/>
    <property type="evidence" value="ECO:0007669"/>
    <property type="project" value="UniProtKB-KW"/>
</dbReference>
<keyword evidence="9" id="KW-0479">Metal-binding</keyword>
<dbReference type="Gene3D" id="1.10.510.10">
    <property type="entry name" value="Transferase(Phosphotransferase) domain 1"/>
    <property type="match status" value="1"/>
</dbReference>
<evidence type="ECO:0000256" key="17">
    <source>
        <dbReference type="ARBA" id="ARBA00023170"/>
    </source>
</evidence>
<keyword evidence="11" id="KW-0547">Nucleotide-binding</keyword>
<comment type="subcellular location">
    <subcellularLocation>
        <location evidence="3">Membrane</location>
        <topology evidence="3">Single-pass type I membrane protein</topology>
    </subcellularLocation>
</comment>
<dbReference type="AlphaFoldDB" id="A0A667X420"/>
<accession>A0A667X420</accession>
<keyword evidence="17" id="KW-0675">Receptor</keyword>